<dbReference type="EMBL" id="JANBPT010000075">
    <property type="protein sequence ID" value="KAJ1928390.1"/>
    <property type="molecule type" value="Genomic_DNA"/>
</dbReference>
<gene>
    <name evidence="2" type="ORF">IWQ60_002112</name>
</gene>
<dbReference type="AlphaFoldDB" id="A0A9W8DW03"/>
<reference evidence="2" key="1">
    <citation type="submission" date="2022-07" db="EMBL/GenBank/DDBJ databases">
        <title>Phylogenomic reconstructions and comparative analyses of Kickxellomycotina fungi.</title>
        <authorList>
            <person name="Reynolds N.K."/>
            <person name="Stajich J.E."/>
            <person name="Barry K."/>
            <person name="Grigoriev I.V."/>
            <person name="Crous P."/>
            <person name="Smith M.E."/>
        </authorList>
    </citation>
    <scope>NUCLEOTIDE SEQUENCE</scope>
    <source>
        <strain evidence="2">RSA 861</strain>
    </source>
</reference>
<feature type="chain" id="PRO_5040816620" evidence="1">
    <location>
        <begin position="21"/>
        <end position="231"/>
    </location>
</feature>
<accession>A0A9W8DW03</accession>
<organism evidence="2 3">
    <name type="scientific">Tieghemiomyces parasiticus</name>
    <dbReference type="NCBI Taxonomy" id="78921"/>
    <lineage>
        <taxon>Eukaryota</taxon>
        <taxon>Fungi</taxon>
        <taxon>Fungi incertae sedis</taxon>
        <taxon>Zoopagomycota</taxon>
        <taxon>Kickxellomycotina</taxon>
        <taxon>Dimargaritomycetes</taxon>
        <taxon>Dimargaritales</taxon>
        <taxon>Dimargaritaceae</taxon>
        <taxon>Tieghemiomyces</taxon>
    </lineage>
</organism>
<comment type="caution">
    <text evidence="2">The sequence shown here is derived from an EMBL/GenBank/DDBJ whole genome shotgun (WGS) entry which is preliminary data.</text>
</comment>
<evidence type="ECO:0000256" key="1">
    <source>
        <dbReference type="SAM" id="SignalP"/>
    </source>
</evidence>
<evidence type="ECO:0000313" key="2">
    <source>
        <dbReference type="EMBL" id="KAJ1928390.1"/>
    </source>
</evidence>
<protein>
    <submittedName>
        <fullName evidence="2">Uncharacterized protein</fullName>
    </submittedName>
</protein>
<keyword evidence="3" id="KW-1185">Reference proteome</keyword>
<evidence type="ECO:0000313" key="3">
    <source>
        <dbReference type="Proteomes" id="UP001150569"/>
    </source>
</evidence>
<sequence length="231" mass="25570">MKITALLLVSFGALPWAARAISLSPPTPPSAESPSDDDVPLSTQRFTTWTVTEAEAQGMNEDPKQALELLRRQVGVRGSLSAYYQFRQTNRNINRRDGVQGALKSLLENCLEAFQLSPGQSQPLLIGNQYDGYAAPADAEMQYIYFQVLRSEDGQRVCVPAHISPRTALNAFHPGVEGYYHIHAYYTSPRLPVDSGVLSLTRGNTFYLRTDTVPTPDFSVDPTIALDDYLD</sequence>
<feature type="signal peptide" evidence="1">
    <location>
        <begin position="1"/>
        <end position="20"/>
    </location>
</feature>
<dbReference type="Proteomes" id="UP001150569">
    <property type="component" value="Unassembled WGS sequence"/>
</dbReference>
<keyword evidence="1" id="KW-0732">Signal</keyword>
<name>A0A9W8DW03_9FUNG</name>
<proteinExistence type="predicted"/>